<dbReference type="PROSITE" id="PS50888">
    <property type="entry name" value="BHLH"/>
    <property type="match status" value="1"/>
</dbReference>
<dbReference type="AlphaFoldDB" id="A0A6P6UYK4"/>
<dbReference type="GO" id="GO:0000981">
    <property type="term" value="F:DNA-binding transcription factor activity, RNA polymerase II-specific"/>
    <property type="evidence" value="ECO:0007669"/>
    <property type="project" value="TreeGrafter"/>
</dbReference>
<dbReference type="RefSeq" id="XP_027095904.1">
    <property type="nucleotide sequence ID" value="XM_027240103.2"/>
</dbReference>
<evidence type="ECO:0000256" key="4">
    <source>
        <dbReference type="ARBA" id="ARBA00023242"/>
    </source>
</evidence>
<dbReference type="PANTHER" id="PTHR13935">
    <property type="entry name" value="ACHAETE-SCUTE TRANSCRIPTION FACTOR-RELATED"/>
    <property type="match status" value="1"/>
</dbReference>
<dbReference type="Proteomes" id="UP001652660">
    <property type="component" value="Chromosome 11c"/>
</dbReference>
<dbReference type="GO" id="GO:0000977">
    <property type="term" value="F:RNA polymerase II transcription regulatory region sequence-specific DNA binding"/>
    <property type="evidence" value="ECO:0007669"/>
    <property type="project" value="TreeGrafter"/>
</dbReference>
<dbReference type="GO" id="GO:0046983">
    <property type="term" value="F:protein dimerization activity"/>
    <property type="evidence" value="ECO:0007669"/>
    <property type="project" value="InterPro"/>
</dbReference>
<evidence type="ECO:0000256" key="3">
    <source>
        <dbReference type="ARBA" id="ARBA00023163"/>
    </source>
</evidence>
<keyword evidence="4" id="KW-0539">Nucleus</keyword>
<reference evidence="6" key="1">
    <citation type="journal article" date="2025" name="Foods">
        <title>Unveiling the Microbial Signatures of Arabica Coffee Cherries: Insights into Ripeness Specific Diversity, Functional Traits, and Implications for Quality and Safety.</title>
        <authorList>
            <consortium name="RefSeq"/>
            <person name="Tenea G.N."/>
            <person name="Cifuentes V."/>
            <person name="Reyes P."/>
            <person name="Cevallos-Vallejos M."/>
        </authorList>
    </citation>
    <scope>NUCLEOTIDE SEQUENCE [LARGE SCALE GENOMIC DNA]</scope>
</reference>
<dbReference type="InterPro" id="IPR015660">
    <property type="entry name" value="MASH1/Ascl1a-like"/>
</dbReference>
<keyword evidence="2" id="KW-0805">Transcription regulation</keyword>
<evidence type="ECO:0000256" key="2">
    <source>
        <dbReference type="ARBA" id="ARBA00023015"/>
    </source>
</evidence>
<keyword evidence="6" id="KW-1185">Reference proteome</keyword>
<dbReference type="GO" id="GO:0090575">
    <property type="term" value="C:RNA polymerase II transcription regulator complex"/>
    <property type="evidence" value="ECO:0007669"/>
    <property type="project" value="TreeGrafter"/>
</dbReference>
<evidence type="ECO:0000256" key="1">
    <source>
        <dbReference type="ARBA" id="ARBA00004123"/>
    </source>
</evidence>
<dbReference type="GeneID" id="113715800"/>
<evidence type="ECO:0000313" key="7">
    <source>
        <dbReference type="RefSeq" id="XP_027095904.1"/>
    </source>
</evidence>
<accession>A0A6P6UYK4</accession>
<proteinExistence type="predicted"/>
<dbReference type="InterPro" id="IPR011598">
    <property type="entry name" value="bHLH_dom"/>
</dbReference>
<comment type="subcellular location">
    <subcellularLocation>
        <location evidence="1">Nucleus</location>
    </subcellularLocation>
</comment>
<dbReference type="OrthoDB" id="1870484at2759"/>
<sequence>MQAPVTSNPNKKKKRHCTVKGLKMQPEGVSCKIGRRVKEKLRRLHFKNLYSRLASLLPPLASQEKLTLPALVEQSFVYLKDLKKRIDELNAKKEELKEDLVLPAIEMSEKGPILEVNLVTSLKKGFTLHEVISILEEEGAQVLSANYSTSKNRIFYTISSQAYSSRIGIETSRVYQRLKTLSAAGFAPPALGGTLCPLQFEG</sequence>
<name>A0A6P6UYK4_COFAR</name>
<dbReference type="SUPFAM" id="SSF47459">
    <property type="entry name" value="HLH, helix-loop-helix DNA-binding domain"/>
    <property type="match status" value="1"/>
</dbReference>
<evidence type="ECO:0000259" key="5">
    <source>
        <dbReference type="PROSITE" id="PS50888"/>
    </source>
</evidence>
<gene>
    <name evidence="7" type="primary">LOC113715800</name>
</gene>
<keyword evidence="3" id="KW-0804">Transcription</keyword>
<dbReference type="Gene3D" id="4.10.280.10">
    <property type="entry name" value="Helix-loop-helix DNA-binding domain"/>
    <property type="match status" value="1"/>
</dbReference>
<protein>
    <submittedName>
        <fullName evidence="7">Transcription factor bHLH168-like</fullName>
    </submittedName>
</protein>
<dbReference type="Pfam" id="PF00010">
    <property type="entry name" value="HLH"/>
    <property type="match status" value="1"/>
</dbReference>
<dbReference type="InterPro" id="IPR036638">
    <property type="entry name" value="HLH_DNA-bd_sf"/>
</dbReference>
<reference evidence="7" key="2">
    <citation type="submission" date="2025-08" db="UniProtKB">
        <authorList>
            <consortium name="RefSeq"/>
        </authorList>
    </citation>
    <scope>IDENTIFICATION</scope>
    <source>
        <tissue evidence="7">Leaves</tissue>
    </source>
</reference>
<organism evidence="6 7">
    <name type="scientific">Coffea arabica</name>
    <name type="common">Arabian coffee</name>
    <dbReference type="NCBI Taxonomy" id="13443"/>
    <lineage>
        <taxon>Eukaryota</taxon>
        <taxon>Viridiplantae</taxon>
        <taxon>Streptophyta</taxon>
        <taxon>Embryophyta</taxon>
        <taxon>Tracheophyta</taxon>
        <taxon>Spermatophyta</taxon>
        <taxon>Magnoliopsida</taxon>
        <taxon>eudicotyledons</taxon>
        <taxon>Gunneridae</taxon>
        <taxon>Pentapetalae</taxon>
        <taxon>asterids</taxon>
        <taxon>lamiids</taxon>
        <taxon>Gentianales</taxon>
        <taxon>Rubiaceae</taxon>
        <taxon>Ixoroideae</taxon>
        <taxon>Gardenieae complex</taxon>
        <taxon>Bertiereae - Coffeeae clade</taxon>
        <taxon>Coffeeae</taxon>
        <taxon>Coffea</taxon>
    </lineage>
</organism>
<dbReference type="PANTHER" id="PTHR13935:SF118">
    <property type="entry name" value="BHLH DOMAIN-CONTAINING PROTEIN"/>
    <property type="match status" value="1"/>
</dbReference>
<evidence type="ECO:0000313" key="6">
    <source>
        <dbReference type="Proteomes" id="UP001652660"/>
    </source>
</evidence>
<feature type="domain" description="BHLH" evidence="5">
    <location>
        <begin position="30"/>
        <end position="82"/>
    </location>
</feature>